<dbReference type="AlphaFoldDB" id="A0A975S2T6"/>
<dbReference type="EMBL" id="CP076361">
    <property type="protein sequence ID" value="QWK91761.1"/>
    <property type="molecule type" value="Genomic_DNA"/>
</dbReference>
<reference evidence="1" key="1">
    <citation type="submission" date="2021-06" db="EMBL/GenBank/DDBJ databases">
        <title>Direct submission.</title>
        <authorList>
            <person name="Lee C.-S."/>
            <person name="Jin L."/>
        </authorList>
    </citation>
    <scope>NUCLEOTIDE SEQUENCE</scope>
    <source>
        <strain evidence="1">Con5</strain>
    </source>
</reference>
<dbReference type="PANTHER" id="PTHR41729:SF1">
    <property type="entry name" value="GLUTAMYL-TRNA SYNTHETASE"/>
    <property type="match status" value="1"/>
</dbReference>
<accession>A0A975S2T6</accession>
<protein>
    <submittedName>
        <fullName evidence="1">DUF4202 domain-containing protein</fullName>
    </submittedName>
</protein>
<sequence>MADLNSALAAIDAANSADPHVETGQPAALLYGQRMSAELARLVPEASDVLQIAARGQHVERWLLPRADYPEGKAGYLDWRREQGRRHAERVAGIMAEAGYDAAAQARVGVLLRKEGIKRDAEVQALEDVICFVFIRHYFADFAAKHADEDVVDIVAKTARKMSESARVRLLQEFALPDPLAAAVRGDAA</sequence>
<dbReference type="RefSeq" id="WP_215506408.1">
    <property type="nucleotide sequence ID" value="NZ_CP076361.1"/>
</dbReference>
<dbReference type="InterPro" id="IPR025255">
    <property type="entry name" value="DUF4202"/>
</dbReference>
<keyword evidence="2" id="KW-1185">Reference proteome</keyword>
<evidence type="ECO:0000313" key="1">
    <source>
        <dbReference type="EMBL" id="QWK91761.1"/>
    </source>
</evidence>
<dbReference type="Pfam" id="PF13875">
    <property type="entry name" value="DUF4202"/>
    <property type="match status" value="1"/>
</dbReference>
<organism evidence="1 2">
    <name type="scientific">Gemmobacter fulvus</name>
    <dbReference type="NCBI Taxonomy" id="2840474"/>
    <lineage>
        <taxon>Bacteria</taxon>
        <taxon>Pseudomonadati</taxon>
        <taxon>Pseudomonadota</taxon>
        <taxon>Alphaproteobacteria</taxon>
        <taxon>Rhodobacterales</taxon>
        <taxon>Paracoccaceae</taxon>
        <taxon>Gemmobacter</taxon>
    </lineage>
</organism>
<dbReference type="KEGG" id="gfu:KM031_07865"/>
<proteinExistence type="predicted"/>
<evidence type="ECO:0000313" key="2">
    <source>
        <dbReference type="Proteomes" id="UP000679352"/>
    </source>
</evidence>
<name>A0A975S2T6_9RHOB</name>
<dbReference type="Proteomes" id="UP000679352">
    <property type="component" value="Chromosome"/>
</dbReference>
<gene>
    <name evidence="1" type="ORF">KM031_07865</name>
</gene>
<dbReference type="PANTHER" id="PTHR41729">
    <property type="entry name" value="GLUTAMYL-TRNA SYNTHETASE"/>
    <property type="match status" value="1"/>
</dbReference>